<accession>A0A381WL12</accession>
<reference evidence="1" key="1">
    <citation type="submission" date="2018-05" db="EMBL/GenBank/DDBJ databases">
        <authorList>
            <person name="Lanie J.A."/>
            <person name="Ng W.-L."/>
            <person name="Kazmierczak K.M."/>
            <person name="Andrzejewski T.M."/>
            <person name="Davidsen T.M."/>
            <person name="Wayne K.J."/>
            <person name="Tettelin H."/>
            <person name="Glass J.I."/>
            <person name="Rusch D."/>
            <person name="Podicherti R."/>
            <person name="Tsui H.-C.T."/>
            <person name="Winkler M.E."/>
        </authorList>
    </citation>
    <scope>NUCLEOTIDE SEQUENCE</scope>
</reference>
<name>A0A381WL12_9ZZZZ</name>
<proteinExistence type="predicted"/>
<organism evidence="1">
    <name type="scientific">marine metagenome</name>
    <dbReference type="NCBI Taxonomy" id="408172"/>
    <lineage>
        <taxon>unclassified sequences</taxon>
        <taxon>metagenomes</taxon>
        <taxon>ecological metagenomes</taxon>
    </lineage>
</organism>
<protein>
    <submittedName>
        <fullName evidence="1">Uncharacterized protein</fullName>
    </submittedName>
</protein>
<evidence type="ECO:0000313" key="1">
    <source>
        <dbReference type="EMBL" id="SVA53169.1"/>
    </source>
</evidence>
<dbReference type="AlphaFoldDB" id="A0A381WL12"/>
<sequence>MPRNSDVLKTESGKVNPILLPLKKFNGIIWPYTPTINIAHQAEYGEYDITHSNYPIQYFSKSRPPALQVSGPLTAQSAAEGNYMLAVLHFLRVVTKMHFGMNDKKRGTPPPVLKFSAYGDLMFSNVPVLVRSFAYDLGQEIDYIDVDTESGEAGFSDGFSSKVPTMLNLVIDMVVQQTPSKLRTTFTMNDFKSGKLVKDGFI</sequence>
<dbReference type="EMBL" id="UINC01012135">
    <property type="protein sequence ID" value="SVA53169.1"/>
    <property type="molecule type" value="Genomic_DNA"/>
</dbReference>
<gene>
    <name evidence="1" type="ORF">METZ01_LOCUS106023</name>
</gene>